<dbReference type="GO" id="GO:0009236">
    <property type="term" value="P:cobalamin biosynthetic process"/>
    <property type="evidence" value="ECO:0007669"/>
    <property type="project" value="UniProtKB-UniPathway"/>
</dbReference>
<comment type="subcellular location">
    <subcellularLocation>
        <location evidence="1">Cell membrane</location>
        <topology evidence="1">Multi-pass membrane protein</topology>
    </subcellularLocation>
</comment>
<dbReference type="HAMAP" id="MF_00024">
    <property type="entry name" value="CobD_CbiB"/>
    <property type="match status" value="1"/>
</dbReference>
<evidence type="ECO:0000256" key="5">
    <source>
        <dbReference type="ARBA" id="ARBA00022573"/>
    </source>
</evidence>
<dbReference type="EC" id="6.3.1.10" evidence="10"/>
<gene>
    <name evidence="10" type="ORF">RIEGSTA812A_PEG_1157</name>
</gene>
<dbReference type="EMBL" id="LR026963">
    <property type="protein sequence ID" value="VBB69684.1"/>
    <property type="molecule type" value="Genomic_DNA"/>
</dbReference>
<sequence length="349" mass="37602">MPIAAHTRRRKTADGTLVVFSSCSTLGLYCPNLLLLLLAGLLLDAVAGEMPWLRVPHPVVVIGWAVAALEGVLNHPWYDSAARRRRGAFTVVVTVGAATTVGIGGHGLAMMIPYAWGLEVFLIGILIAQRSLYQHVVAVAHGLAHGGLQGGRLSVARICGRNPSRLSESGVVRSAIESCAENFNDGVVAPVFWYGLCGLPGLLVYKTVNTLDSMIGHYNERYRAFGYTAARLDDLLNWVPSRLAGLLLVGAAIFVPTAQPWRAFVTMIQDARKHRSPNAGWPEAAMAGALGLALAGPRCYLEYRVADAWIGASGRKEAEVRDIFRALGLFVLACVLNTMMVFLVWSSLL</sequence>
<accession>A0A484H7H0</accession>
<keyword evidence="4" id="KW-1003">Cell membrane</keyword>
<dbReference type="NCBIfam" id="TIGR00380">
    <property type="entry name" value="cobal_cbiB"/>
    <property type="match status" value="1"/>
</dbReference>
<evidence type="ECO:0000256" key="1">
    <source>
        <dbReference type="ARBA" id="ARBA00004651"/>
    </source>
</evidence>
<evidence type="ECO:0000313" key="10">
    <source>
        <dbReference type="EMBL" id="VBB69684.1"/>
    </source>
</evidence>
<evidence type="ECO:0000256" key="2">
    <source>
        <dbReference type="ARBA" id="ARBA00004953"/>
    </source>
</evidence>
<proteinExistence type="inferred from homology"/>
<evidence type="ECO:0000256" key="6">
    <source>
        <dbReference type="ARBA" id="ARBA00022692"/>
    </source>
</evidence>
<dbReference type="GO" id="GO:0048472">
    <property type="term" value="F:threonine-phosphate decarboxylase activity"/>
    <property type="evidence" value="ECO:0007669"/>
    <property type="project" value="InterPro"/>
</dbReference>
<reference evidence="10" key="1">
    <citation type="submission" date="2018-10" db="EMBL/GenBank/DDBJ databases">
        <authorList>
            <person name="Gruber-Vodicka H."/>
            <person name="Jaeckle O."/>
        </authorList>
    </citation>
    <scope>NUCLEOTIDE SEQUENCE</scope>
</reference>
<dbReference type="GO" id="GO:0043757">
    <property type="term" value="F:adenosylcobinamide-phosphate synthase activity"/>
    <property type="evidence" value="ECO:0007669"/>
    <property type="project" value="UniProtKB-EC"/>
</dbReference>
<evidence type="ECO:0000256" key="3">
    <source>
        <dbReference type="ARBA" id="ARBA00006263"/>
    </source>
</evidence>
<dbReference type="PANTHER" id="PTHR34308:SF1">
    <property type="entry name" value="COBALAMIN BIOSYNTHESIS PROTEIN CBIB"/>
    <property type="match status" value="1"/>
</dbReference>
<evidence type="ECO:0000256" key="8">
    <source>
        <dbReference type="ARBA" id="ARBA00023136"/>
    </source>
</evidence>
<dbReference type="InterPro" id="IPR004485">
    <property type="entry name" value="Cobalamin_biosynth_CobD/CbiB"/>
</dbReference>
<keyword evidence="8 9" id="KW-0472">Membrane</keyword>
<organism evidence="10">
    <name type="scientific">invertebrate metagenome</name>
    <dbReference type="NCBI Taxonomy" id="1711999"/>
    <lineage>
        <taxon>unclassified sequences</taxon>
        <taxon>metagenomes</taxon>
        <taxon>organismal metagenomes</taxon>
    </lineage>
</organism>
<feature type="transmembrane region" description="Helical" evidence="9">
    <location>
        <begin position="111"/>
        <end position="128"/>
    </location>
</feature>
<dbReference type="UniPathway" id="UPA00148"/>
<evidence type="ECO:0000256" key="9">
    <source>
        <dbReference type="SAM" id="Phobius"/>
    </source>
</evidence>
<dbReference type="PANTHER" id="PTHR34308">
    <property type="entry name" value="COBALAMIN BIOSYNTHESIS PROTEIN CBIB"/>
    <property type="match status" value="1"/>
</dbReference>
<feature type="transmembrane region" description="Helical" evidence="9">
    <location>
        <begin position="87"/>
        <end position="105"/>
    </location>
</feature>
<dbReference type="GO" id="GO:0005886">
    <property type="term" value="C:plasma membrane"/>
    <property type="evidence" value="ECO:0007669"/>
    <property type="project" value="UniProtKB-SubCell"/>
</dbReference>
<comment type="similarity">
    <text evidence="3">Belongs to the CobD/CbiB family.</text>
</comment>
<keyword evidence="7 9" id="KW-1133">Transmembrane helix</keyword>
<evidence type="ECO:0000256" key="4">
    <source>
        <dbReference type="ARBA" id="ARBA00022475"/>
    </source>
</evidence>
<feature type="transmembrane region" description="Helical" evidence="9">
    <location>
        <begin position="55"/>
        <end position="75"/>
    </location>
</feature>
<feature type="transmembrane region" description="Helical" evidence="9">
    <location>
        <begin position="17"/>
        <end position="43"/>
    </location>
</feature>
<feature type="transmembrane region" description="Helical" evidence="9">
    <location>
        <begin position="323"/>
        <end position="345"/>
    </location>
</feature>
<dbReference type="Pfam" id="PF03186">
    <property type="entry name" value="CobD_Cbib"/>
    <property type="match status" value="1"/>
</dbReference>
<dbReference type="AlphaFoldDB" id="A0A484H7H0"/>
<keyword evidence="5" id="KW-0169">Cobalamin biosynthesis</keyword>
<name>A0A484H7H0_9ZZZZ</name>
<comment type="pathway">
    <text evidence="2">Cofactor biosynthesis; adenosylcobalamin biosynthesis.</text>
</comment>
<evidence type="ECO:0000256" key="7">
    <source>
        <dbReference type="ARBA" id="ARBA00022989"/>
    </source>
</evidence>
<keyword evidence="6 9" id="KW-0812">Transmembrane</keyword>
<protein>
    <submittedName>
        <fullName evidence="10">Adenosylcobinamide-phosphate synthase</fullName>
        <ecNumber evidence="10">6.3.1.10</ecNumber>
    </submittedName>
</protein>
<keyword evidence="10" id="KW-0436">Ligase</keyword>